<organism evidence="1 2">
    <name type="scientific">Loigolactobacillus coryniformis subsp. coryniformis CECT 5711</name>
    <dbReference type="NCBI Taxonomy" id="1185325"/>
    <lineage>
        <taxon>Bacteria</taxon>
        <taxon>Bacillati</taxon>
        <taxon>Bacillota</taxon>
        <taxon>Bacilli</taxon>
        <taxon>Lactobacillales</taxon>
        <taxon>Lactobacillaceae</taxon>
        <taxon>Loigolactobacillus</taxon>
    </lineage>
</organism>
<dbReference type="STRING" id="1185325.A11Y_126119"/>
<comment type="caution">
    <text evidence="1">The sequence shown here is derived from an EMBL/GenBank/DDBJ whole genome shotgun (WGS) entry which is preliminary data.</text>
</comment>
<evidence type="ECO:0000313" key="2">
    <source>
        <dbReference type="Proteomes" id="UP000007271"/>
    </source>
</evidence>
<name>J3ERQ8_9LACO</name>
<dbReference type="Proteomes" id="UP000007271">
    <property type="component" value="Unassembled WGS sequence"/>
</dbReference>
<accession>J3ERQ8</accession>
<dbReference type="AlphaFoldDB" id="J3ERQ8"/>
<dbReference type="EMBL" id="AKFP01000010">
    <property type="protein sequence ID" value="EJN56390.1"/>
    <property type="molecule type" value="Genomic_DNA"/>
</dbReference>
<dbReference type="PATRIC" id="fig|1185325.3.peg.675"/>
<reference evidence="1 2" key="1">
    <citation type="submission" date="2012-05" db="EMBL/GenBank/DDBJ databases">
        <title>Complete Genome Sequence of Lactobacillus coryniformis CECT5711.</title>
        <authorList>
            <person name="Rodriguez J.M."/>
        </authorList>
    </citation>
    <scope>NUCLEOTIDE SEQUENCE [LARGE SCALE GENOMIC DNA]</scope>
    <source>
        <strain evidence="2">CECT5711</strain>
    </source>
</reference>
<proteinExistence type="predicted"/>
<sequence length="333" mass="38344">MSSITAQDIIDSHVFDHLREISINEETEAVVLATLRKAYETEIDRMHIDADNDKVFFSWLAQPMTVYFLFIPQSVSNAMQGILCFAVNSNNNNVKLIDYKGKIEEYAFKKYDAKKQLSFLINQKLLDVQPESICAIIRAGIQTNLVSIGETWAQDEYKRAGSHFKKPVIETLNFNELGLHAAKYEFNTVIQEIADQQFNAELNECLSAFEHEFYYVCAAGLGGVLESILYFSLDNYKLIDRSFPKDPTIFDFIRILKSNKIINRRDENYIKSNFLIRNSVSHHNSGFTNVSQCQTMMLGVRNLFSTVYLPSKEWKAKHPDSTYKEYLTQGNQK</sequence>
<protein>
    <submittedName>
        <fullName evidence="1">Uncharacterized protein</fullName>
    </submittedName>
</protein>
<gene>
    <name evidence="1" type="ORF">A11Y_126119</name>
</gene>
<dbReference type="RefSeq" id="WP_003677581.1">
    <property type="nucleotide sequence ID" value="NZ_AKFP01000010.1"/>
</dbReference>
<evidence type="ECO:0000313" key="1">
    <source>
        <dbReference type="EMBL" id="EJN56390.1"/>
    </source>
</evidence>